<dbReference type="NCBIfam" id="NF005748">
    <property type="entry name" value="PRK07572.1"/>
    <property type="match status" value="1"/>
</dbReference>
<dbReference type="NCBIfam" id="NF006685">
    <property type="entry name" value="PRK09230.1"/>
    <property type="match status" value="1"/>
</dbReference>
<dbReference type="CDD" id="cd01293">
    <property type="entry name" value="Bact_CD"/>
    <property type="match status" value="1"/>
</dbReference>
<dbReference type="SUPFAM" id="SSF51338">
    <property type="entry name" value="Composite domain of metallo-dependent hydrolases"/>
    <property type="match status" value="1"/>
</dbReference>
<dbReference type="GO" id="GO:0004131">
    <property type="term" value="F:cytosine deaminase activity"/>
    <property type="evidence" value="ECO:0007669"/>
    <property type="project" value="UniProtKB-EC"/>
</dbReference>
<dbReference type="PANTHER" id="PTHR32027">
    <property type="entry name" value="CYTOSINE DEAMINASE"/>
    <property type="match status" value="1"/>
</dbReference>
<name>A0A6J4SB15_9ACTN</name>
<dbReference type="PANTHER" id="PTHR32027:SF0">
    <property type="entry name" value="CYTOSINE DEAMINASE"/>
    <property type="match status" value="1"/>
</dbReference>
<dbReference type="AlphaFoldDB" id="A0A6J4SB15"/>
<accession>A0A6J4SB15</accession>
<proteinExistence type="predicted"/>
<dbReference type="GO" id="GO:0046872">
    <property type="term" value="F:metal ion binding"/>
    <property type="evidence" value="ECO:0007669"/>
    <property type="project" value="UniProtKB-KW"/>
</dbReference>
<dbReference type="SUPFAM" id="SSF51556">
    <property type="entry name" value="Metallo-dependent hydrolases"/>
    <property type="match status" value="1"/>
</dbReference>
<dbReference type="EC" id="3.5.4.1" evidence="5"/>
<dbReference type="InterPro" id="IPR052349">
    <property type="entry name" value="Metallo-hydrolase_Enzymes"/>
</dbReference>
<dbReference type="InterPro" id="IPR013108">
    <property type="entry name" value="Amidohydro_3"/>
</dbReference>
<keyword evidence="1" id="KW-0479">Metal-binding</keyword>
<evidence type="ECO:0000256" key="2">
    <source>
        <dbReference type="ARBA" id="ARBA00022801"/>
    </source>
</evidence>
<gene>
    <name evidence="5" type="ORF">AVDCRST_MAG25-3531</name>
</gene>
<dbReference type="GO" id="GO:0035888">
    <property type="term" value="F:isoguanine deaminase activity"/>
    <property type="evidence" value="ECO:0007669"/>
    <property type="project" value="TreeGrafter"/>
</dbReference>
<dbReference type="InterPro" id="IPR011059">
    <property type="entry name" value="Metal-dep_hydrolase_composite"/>
</dbReference>
<protein>
    <submittedName>
        <fullName evidence="5">Cytosine deaminase</fullName>
        <ecNumber evidence="5">3.5.4.1</ecNumber>
    </submittedName>
</protein>
<reference evidence="5" key="1">
    <citation type="submission" date="2020-02" db="EMBL/GenBank/DDBJ databases">
        <authorList>
            <person name="Meier V. D."/>
        </authorList>
    </citation>
    <scope>NUCLEOTIDE SEQUENCE</scope>
    <source>
        <strain evidence="5">AVDCRST_MAG25</strain>
    </source>
</reference>
<dbReference type="EMBL" id="CADCVI010000244">
    <property type="protein sequence ID" value="CAA9494081.1"/>
    <property type="molecule type" value="Genomic_DNA"/>
</dbReference>
<dbReference type="GO" id="GO:0006209">
    <property type="term" value="P:cytosine catabolic process"/>
    <property type="evidence" value="ECO:0007669"/>
    <property type="project" value="TreeGrafter"/>
</dbReference>
<dbReference type="Gene3D" id="3.20.20.140">
    <property type="entry name" value="Metal-dependent hydrolases"/>
    <property type="match status" value="1"/>
</dbReference>
<evidence type="ECO:0000313" key="5">
    <source>
        <dbReference type="EMBL" id="CAA9494081.1"/>
    </source>
</evidence>
<dbReference type="FunFam" id="3.20.20.140:FF:000019">
    <property type="entry name" value="Cytosine deaminase"/>
    <property type="match status" value="1"/>
</dbReference>
<dbReference type="Pfam" id="PF07969">
    <property type="entry name" value="Amidohydro_3"/>
    <property type="match status" value="1"/>
</dbReference>
<evidence type="ECO:0000256" key="1">
    <source>
        <dbReference type="ARBA" id="ARBA00022723"/>
    </source>
</evidence>
<dbReference type="InterPro" id="IPR032466">
    <property type="entry name" value="Metal_Hydrolase"/>
</dbReference>
<organism evidence="5">
    <name type="scientific">uncultured Rubrobacteraceae bacterium</name>
    <dbReference type="NCBI Taxonomy" id="349277"/>
    <lineage>
        <taxon>Bacteria</taxon>
        <taxon>Bacillati</taxon>
        <taxon>Actinomycetota</taxon>
        <taxon>Rubrobacteria</taxon>
        <taxon>Rubrobacterales</taxon>
        <taxon>Rubrobacteraceae</taxon>
        <taxon>environmental samples</taxon>
    </lineage>
</organism>
<dbReference type="Gene3D" id="2.30.40.10">
    <property type="entry name" value="Urease, subunit C, domain 1"/>
    <property type="match status" value="1"/>
</dbReference>
<sequence>MYDLILRGARLGGAAVDVAVSGGRIERISPRVEGRGGREIDAGGRLVSPPFIESHVHLDTTLTAGDPRWNESGTLFEGIRIWSERKGSMTREDVISRATELLRWQAAQGVLHVRTHVDVTDPDLTGLKAMLEVREAVSGWTEVQIVAFPQEGLLSYPRGVELMEEALKLGADVVGGIPHYEHTREMGAESVRESFRLAEKYDRPVDIHCDETDDPESRFLEVMAAEAIRTGTGPRVTASHTTAFGSYDNAYAFKLMGFLAKAEINFVANPLVNITLQGRYDSYPKRRGLTRVKELVQNGLNVSLGYDDIMDPWYPLGTGGMLQPAHMAVHACHMTSREEVTACFDMVTQNAAGTLGLENYGLAEGGPASFVLVDAPDEWDAIRRLATTTLVVRDGEVIAQAKPAEHVLMGQAVTFQRGEPGMQKAENLTGHAGESGERTERG</sequence>
<feature type="region of interest" description="Disordered" evidence="3">
    <location>
        <begin position="423"/>
        <end position="442"/>
    </location>
</feature>
<evidence type="ECO:0000259" key="4">
    <source>
        <dbReference type="Pfam" id="PF07969"/>
    </source>
</evidence>
<evidence type="ECO:0000256" key="3">
    <source>
        <dbReference type="SAM" id="MobiDB-lite"/>
    </source>
</evidence>
<keyword evidence="2 5" id="KW-0378">Hydrolase</keyword>
<feature type="domain" description="Amidohydrolase 3" evidence="4">
    <location>
        <begin position="38"/>
        <end position="398"/>
    </location>
</feature>